<comment type="caution">
    <text evidence="9">The sequence shown here is derived from an EMBL/GenBank/DDBJ whole genome shotgun (WGS) entry which is preliminary data.</text>
</comment>
<evidence type="ECO:0000256" key="7">
    <source>
        <dbReference type="SAM" id="Phobius"/>
    </source>
</evidence>
<feature type="transmembrane region" description="Helical" evidence="7">
    <location>
        <begin position="47"/>
        <end position="67"/>
    </location>
</feature>
<evidence type="ECO:0000256" key="2">
    <source>
        <dbReference type="ARBA" id="ARBA00006464"/>
    </source>
</evidence>
<name>A0A9D1WIB6_9FIRM</name>
<feature type="transmembrane region" description="Helical" evidence="7">
    <location>
        <begin position="111"/>
        <end position="134"/>
    </location>
</feature>
<evidence type="ECO:0000256" key="1">
    <source>
        <dbReference type="ARBA" id="ARBA00004141"/>
    </source>
</evidence>
<keyword evidence="3" id="KW-0808">Transferase</keyword>
<reference evidence="9" key="2">
    <citation type="submission" date="2021-04" db="EMBL/GenBank/DDBJ databases">
        <authorList>
            <person name="Gilroy R."/>
        </authorList>
    </citation>
    <scope>NUCLEOTIDE SEQUENCE</scope>
    <source>
        <strain evidence="9">ChiSjej1B19-8411</strain>
    </source>
</reference>
<evidence type="ECO:0000259" key="8">
    <source>
        <dbReference type="Pfam" id="PF02397"/>
    </source>
</evidence>
<keyword evidence="5 7" id="KW-1133">Transmembrane helix</keyword>
<evidence type="ECO:0000256" key="6">
    <source>
        <dbReference type="ARBA" id="ARBA00023136"/>
    </source>
</evidence>
<comment type="similarity">
    <text evidence="2">Belongs to the bacterial sugar transferase family.</text>
</comment>
<protein>
    <submittedName>
        <fullName evidence="9">Exopolysaccharide biosynthesis polyprenyl glycosylphosphotransferase</fullName>
    </submittedName>
</protein>
<feature type="domain" description="Bacterial sugar transferase" evidence="8">
    <location>
        <begin position="254"/>
        <end position="433"/>
    </location>
</feature>
<organism evidence="9 10">
    <name type="scientific">Candidatus Blautia gallistercoris</name>
    <dbReference type="NCBI Taxonomy" id="2838490"/>
    <lineage>
        <taxon>Bacteria</taxon>
        <taxon>Bacillati</taxon>
        <taxon>Bacillota</taxon>
        <taxon>Clostridia</taxon>
        <taxon>Lachnospirales</taxon>
        <taxon>Lachnospiraceae</taxon>
        <taxon>Blautia</taxon>
    </lineage>
</organism>
<dbReference type="InterPro" id="IPR017475">
    <property type="entry name" value="EPS_sugar_tfrase"/>
</dbReference>
<keyword evidence="6 7" id="KW-0472">Membrane</keyword>
<feature type="transmembrane region" description="Helical" evidence="7">
    <location>
        <begin position="79"/>
        <end position="105"/>
    </location>
</feature>
<feature type="transmembrane region" description="Helical" evidence="7">
    <location>
        <begin position="12"/>
        <end position="35"/>
    </location>
</feature>
<comment type="subcellular location">
    <subcellularLocation>
        <location evidence="1">Membrane</location>
        <topology evidence="1">Multi-pass membrane protein</topology>
    </subcellularLocation>
</comment>
<feature type="transmembrane region" description="Helical" evidence="7">
    <location>
        <begin position="259"/>
        <end position="280"/>
    </location>
</feature>
<dbReference type="Proteomes" id="UP000886817">
    <property type="component" value="Unassembled WGS sequence"/>
</dbReference>
<evidence type="ECO:0000256" key="4">
    <source>
        <dbReference type="ARBA" id="ARBA00022692"/>
    </source>
</evidence>
<proteinExistence type="inferred from homology"/>
<dbReference type="PANTHER" id="PTHR30576:SF0">
    <property type="entry name" value="UNDECAPRENYL-PHOSPHATE N-ACETYLGALACTOSAMINYL 1-PHOSPHATE TRANSFERASE-RELATED"/>
    <property type="match status" value="1"/>
</dbReference>
<dbReference type="Pfam" id="PF02397">
    <property type="entry name" value="Bac_transf"/>
    <property type="match status" value="1"/>
</dbReference>
<keyword evidence="4 7" id="KW-0812">Transmembrane</keyword>
<dbReference type="NCBIfam" id="TIGR03025">
    <property type="entry name" value="EPS_sugtrans"/>
    <property type="match status" value="1"/>
</dbReference>
<dbReference type="GO" id="GO:0016020">
    <property type="term" value="C:membrane"/>
    <property type="evidence" value="ECO:0007669"/>
    <property type="project" value="UniProtKB-SubCell"/>
</dbReference>
<evidence type="ECO:0000256" key="5">
    <source>
        <dbReference type="ARBA" id="ARBA00022989"/>
    </source>
</evidence>
<sequence>MKEREYYKRIIVFGLASLVVIALAALFGIVWYGYYRELIYRPFWNKGNWVLIALYALLVVLFSRLFGGIRVGYYKRMDMIYTLILSILCANVVAYLQITLIHRWFLPPWPLLLMTLADLVVVIIWTFLSQAIYVRLYGARKMLVIYGDRKPDDLIQKMQSRRDKYKICEKIHIKEGDQVIFRKMKEYEAVIIWDLPSQIRNRYLKYCFAHSIRCYITPKISDIIITGSDRIHLFDTPLLLSRNMGLSAEERVVKRAMDIVISALGILICSPLMLIIAIIVKAYDGGPVFYRQERLSSVGKEFRIFKFRSMCVDSEKNGARLASKHDSRITPVGHVLRNLHLDELPQLFNVFLGHMSLVGPRPERKEIMRQYQKEIPEFDYRLKVKAGLTGYAQVYGKYNTTPYDKLKLDLFYIENYSLMLDIKLIFMTAKIFFQKETSEGIEDDQKTALRGEKHDEK</sequence>
<accession>A0A9D1WIB6</accession>
<reference evidence="9" key="1">
    <citation type="journal article" date="2021" name="PeerJ">
        <title>Extensive microbial diversity within the chicken gut microbiome revealed by metagenomics and culture.</title>
        <authorList>
            <person name="Gilroy R."/>
            <person name="Ravi A."/>
            <person name="Getino M."/>
            <person name="Pursley I."/>
            <person name="Horton D.L."/>
            <person name="Alikhan N.F."/>
            <person name="Baker D."/>
            <person name="Gharbi K."/>
            <person name="Hall N."/>
            <person name="Watson M."/>
            <person name="Adriaenssens E.M."/>
            <person name="Foster-Nyarko E."/>
            <person name="Jarju S."/>
            <person name="Secka A."/>
            <person name="Antonio M."/>
            <person name="Oren A."/>
            <person name="Chaudhuri R.R."/>
            <person name="La Ragione R."/>
            <person name="Hildebrand F."/>
            <person name="Pallen M.J."/>
        </authorList>
    </citation>
    <scope>NUCLEOTIDE SEQUENCE</scope>
    <source>
        <strain evidence="9">ChiSjej1B19-8411</strain>
    </source>
</reference>
<dbReference type="EMBL" id="DXEX01000178">
    <property type="protein sequence ID" value="HIX59686.1"/>
    <property type="molecule type" value="Genomic_DNA"/>
</dbReference>
<evidence type="ECO:0000313" key="10">
    <source>
        <dbReference type="Proteomes" id="UP000886817"/>
    </source>
</evidence>
<gene>
    <name evidence="9" type="ORF">IAA45_08230</name>
</gene>
<dbReference type="InterPro" id="IPR003362">
    <property type="entry name" value="Bact_transf"/>
</dbReference>
<evidence type="ECO:0000313" key="9">
    <source>
        <dbReference type="EMBL" id="HIX59686.1"/>
    </source>
</evidence>
<evidence type="ECO:0000256" key="3">
    <source>
        <dbReference type="ARBA" id="ARBA00022679"/>
    </source>
</evidence>
<dbReference type="PANTHER" id="PTHR30576">
    <property type="entry name" value="COLANIC BIOSYNTHESIS UDP-GLUCOSE LIPID CARRIER TRANSFERASE"/>
    <property type="match status" value="1"/>
</dbReference>
<dbReference type="AlphaFoldDB" id="A0A9D1WIB6"/>
<dbReference type="GO" id="GO:0016780">
    <property type="term" value="F:phosphotransferase activity, for other substituted phosphate groups"/>
    <property type="evidence" value="ECO:0007669"/>
    <property type="project" value="TreeGrafter"/>
</dbReference>